<feature type="domain" description="Tyr recombinase" evidence="7">
    <location>
        <begin position="138"/>
        <end position="326"/>
    </location>
</feature>
<keyword evidence="10" id="KW-1185">Reference proteome</keyword>
<evidence type="ECO:0000259" key="8">
    <source>
        <dbReference type="PROSITE" id="PS51900"/>
    </source>
</evidence>
<sequence length="659" mass="72391">MPKILKNAAQDGAQADIYLAGREAKLPGFDPFFAMWINNLRGNSAADNTVSTYAIALRSCLQVLSEVTGADVSVDAFRRLGPNDINKMQEAMSNAGDEPNTIVVKMSALRAFARFLHDHCSIRCDGILVSRLLTYGRGDRHVLESEDRGSLLGAARSDHLNSSWQEFRTRALASLLSTDGLKLGEALGLDFWDVSLARGSVLVRKGPQSRIVSLSSPSTEAIGEYLAVCPFNISDGWPLLVGKFGDRLTKRAAELSIADLRNQLGLHERMDSSAFRNGRVRELRALGHNDVWIMRELGFSSRVSLQDVFANEPPNYAAAELAAHHVRKSFVPARTDHNATDEVTAEVPSAPRSPEVEAKSSVRERRKRAANVRDGDAAGYIDHLFKTKPHNTAVTYCSVVREFADKFLPSQQKAVRDANAEDIASFQSGRSATRGAASAIIDRAALKGFYVYLFERGAVASIPVLDLKAPQRPDDRIRNAAATVDVREWVTKLWEYTALHPSNFNLVRLQAFVSLLALQGLKSNEALGLRKSALLGETLDVKGRSVILAPHTKAALRMAIGLPAYSADFIFPGREGGQSMNHRTMLMWVKSAQERLNLPKVTPEQLTQAFRRNLYAVLGDALETAKAVGLRSSDQFAAGQRAHVARKIEAEQHPMTKLM</sequence>
<dbReference type="InterPro" id="IPR004107">
    <property type="entry name" value="Integrase_SAM-like_N"/>
</dbReference>
<evidence type="ECO:0000313" key="10">
    <source>
        <dbReference type="Proteomes" id="UP000807370"/>
    </source>
</evidence>
<proteinExistence type="inferred from homology"/>
<evidence type="ECO:0000256" key="5">
    <source>
        <dbReference type="PROSITE-ProRule" id="PRU01248"/>
    </source>
</evidence>
<feature type="domain" description="Core-binding (CB)" evidence="8">
    <location>
        <begin position="27"/>
        <end position="117"/>
    </location>
</feature>
<organism evidence="9 10">
    <name type="scientific">Bradyrhizobium agreste</name>
    <dbReference type="NCBI Taxonomy" id="2751811"/>
    <lineage>
        <taxon>Bacteria</taxon>
        <taxon>Pseudomonadati</taxon>
        <taxon>Pseudomonadota</taxon>
        <taxon>Alphaproteobacteria</taxon>
        <taxon>Hyphomicrobiales</taxon>
        <taxon>Nitrobacteraceae</taxon>
        <taxon>Bradyrhizobium</taxon>
    </lineage>
</organism>
<dbReference type="InterPro" id="IPR050090">
    <property type="entry name" value="Tyrosine_recombinase_XerCD"/>
</dbReference>
<name>A0ABS0PK28_9BRAD</name>
<evidence type="ECO:0000256" key="3">
    <source>
        <dbReference type="ARBA" id="ARBA00023125"/>
    </source>
</evidence>
<evidence type="ECO:0000256" key="1">
    <source>
        <dbReference type="ARBA" id="ARBA00008857"/>
    </source>
</evidence>
<protein>
    <submittedName>
        <fullName evidence="9">Site-specific integrase</fullName>
    </submittedName>
</protein>
<comment type="caution">
    <text evidence="9">The sequence shown here is derived from an EMBL/GenBank/DDBJ whole genome shotgun (WGS) entry which is preliminary data.</text>
</comment>
<dbReference type="Gene3D" id="1.10.150.130">
    <property type="match status" value="1"/>
</dbReference>
<feature type="region of interest" description="Disordered" evidence="6">
    <location>
        <begin position="341"/>
        <end position="369"/>
    </location>
</feature>
<evidence type="ECO:0000259" key="7">
    <source>
        <dbReference type="PROSITE" id="PS51898"/>
    </source>
</evidence>
<dbReference type="PANTHER" id="PTHR30349">
    <property type="entry name" value="PHAGE INTEGRASE-RELATED"/>
    <property type="match status" value="1"/>
</dbReference>
<keyword evidence="3 5" id="KW-0238">DNA-binding</keyword>
<evidence type="ECO:0000256" key="4">
    <source>
        <dbReference type="ARBA" id="ARBA00023172"/>
    </source>
</evidence>
<dbReference type="RefSeq" id="WP_197958648.1">
    <property type="nucleotide sequence ID" value="NZ_JACCHP010000003.1"/>
</dbReference>
<reference evidence="9 10" key="1">
    <citation type="submission" date="2020-07" db="EMBL/GenBank/DDBJ databases">
        <title>Bradyrhizobium diversity isolated from nodules of indigenous legumes of Western Australia.</title>
        <authorList>
            <person name="Klepa M.S."/>
        </authorList>
    </citation>
    <scope>NUCLEOTIDE SEQUENCE [LARGE SCALE GENOMIC DNA]</scope>
    <source>
        <strain evidence="9 10">CNPSo 4010</strain>
    </source>
</reference>
<gene>
    <name evidence="9" type="ORF">HZZ13_05570</name>
</gene>
<feature type="compositionally biased region" description="Basic and acidic residues" evidence="6">
    <location>
        <begin position="354"/>
        <end position="363"/>
    </location>
</feature>
<dbReference type="EMBL" id="JACCHP010000003">
    <property type="protein sequence ID" value="MBH5397262.1"/>
    <property type="molecule type" value="Genomic_DNA"/>
</dbReference>
<dbReference type="PANTHER" id="PTHR30349:SF41">
    <property type="entry name" value="INTEGRASE_RECOMBINASE PROTEIN MJ0367-RELATED"/>
    <property type="match status" value="1"/>
</dbReference>
<accession>A0ABS0PK28</accession>
<dbReference type="Pfam" id="PF00589">
    <property type="entry name" value="Phage_integrase"/>
    <property type="match status" value="1"/>
</dbReference>
<dbReference type="InterPro" id="IPR011010">
    <property type="entry name" value="DNA_brk_join_enz"/>
</dbReference>
<dbReference type="InterPro" id="IPR010998">
    <property type="entry name" value="Integrase_recombinase_N"/>
</dbReference>
<keyword evidence="4" id="KW-0233">DNA recombination</keyword>
<dbReference type="Gene3D" id="1.10.443.10">
    <property type="entry name" value="Intergrase catalytic core"/>
    <property type="match status" value="2"/>
</dbReference>
<dbReference type="Pfam" id="PF02899">
    <property type="entry name" value="Phage_int_SAM_1"/>
    <property type="match status" value="1"/>
</dbReference>
<dbReference type="InterPro" id="IPR002104">
    <property type="entry name" value="Integrase_catalytic"/>
</dbReference>
<evidence type="ECO:0000256" key="6">
    <source>
        <dbReference type="SAM" id="MobiDB-lite"/>
    </source>
</evidence>
<dbReference type="Proteomes" id="UP000807370">
    <property type="component" value="Unassembled WGS sequence"/>
</dbReference>
<evidence type="ECO:0000313" key="9">
    <source>
        <dbReference type="EMBL" id="MBH5397262.1"/>
    </source>
</evidence>
<dbReference type="SUPFAM" id="SSF56349">
    <property type="entry name" value="DNA breaking-rejoining enzymes"/>
    <property type="match status" value="2"/>
</dbReference>
<dbReference type="PROSITE" id="PS51900">
    <property type="entry name" value="CB"/>
    <property type="match status" value="1"/>
</dbReference>
<evidence type="ECO:0000256" key="2">
    <source>
        <dbReference type="ARBA" id="ARBA00022908"/>
    </source>
</evidence>
<dbReference type="InterPro" id="IPR044068">
    <property type="entry name" value="CB"/>
</dbReference>
<dbReference type="PROSITE" id="PS51898">
    <property type="entry name" value="TYR_RECOMBINASE"/>
    <property type="match status" value="1"/>
</dbReference>
<dbReference type="InterPro" id="IPR013762">
    <property type="entry name" value="Integrase-like_cat_sf"/>
</dbReference>
<keyword evidence="2" id="KW-0229">DNA integration</keyword>
<comment type="similarity">
    <text evidence="1">Belongs to the 'phage' integrase family.</text>
</comment>